<dbReference type="SUPFAM" id="SSF54637">
    <property type="entry name" value="Thioesterase/thiol ester dehydrase-isomerase"/>
    <property type="match status" value="1"/>
</dbReference>
<protein>
    <submittedName>
        <fullName evidence="2">Acyl dehydratase</fullName>
    </submittedName>
</protein>
<comment type="caution">
    <text evidence="2">The sequence shown here is derived from an EMBL/GenBank/DDBJ whole genome shotgun (WGS) entry which is preliminary data.</text>
</comment>
<sequence length="141" mass="15592">MLQIEPSVIGTASDPKLFEIEKGAIRAFANAIGDDNPLYTDEDFAKRQGFASLVAPPTFPTTFRLHNPRLQIKAARILHGEQEYRYMRPIVAGDVLQCVSQVVDVYERTGKLGAMTFLVTEIQGHDLAGNLVFTGRSTIIL</sequence>
<evidence type="ECO:0000313" key="2">
    <source>
        <dbReference type="EMBL" id="MBM7589218.1"/>
    </source>
</evidence>
<organism evidence="2 3">
    <name type="scientific">Brevibacillus fulvus</name>
    <dbReference type="NCBI Taxonomy" id="1125967"/>
    <lineage>
        <taxon>Bacteria</taxon>
        <taxon>Bacillati</taxon>
        <taxon>Bacillota</taxon>
        <taxon>Bacilli</taxon>
        <taxon>Bacillales</taxon>
        <taxon>Paenibacillaceae</taxon>
        <taxon>Brevibacillus</taxon>
    </lineage>
</organism>
<reference evidence="2" key="1">
    <citation type="submission" date="2021-01" db="EMBL/GenBank/DDBJ databases">
        <title>Genomic Encyclopedia of Type Strains, Phase IV (KMG-IV): sequencing the most valuable type-strain genomes for metagenomic binning, comparative biology and taxonomic classification.</title>
        <authorList>
            <person name="Goeker M."/>
        </authorList>
    </citation>
    <scope>NUCLEOTIDE SEQUENCE</scope>
    <source>
        <strain evidence="2">DSM 25523</strain>
    </source>
</reference>
<dbReference type="AlphaFoldDB" id="A0A939BR86"/>
<dbReference type="Proteomes" id="UP000717624">
    <property type="component" value="Unassembled WGS sequence"/>
</dbReference>
<feature type="domain" description="FAS1-like dehydratase" evidence="1">
    <location>
        <begin position="7"/>
        <end position="134"/>
    </location>
</feature>
<keyword evidence="3" id="KW-1185">Reference proteome</keyword>
<dbReference type="InterPro" id="IPR039569">
    <property type="entry name" value="FAS1-like_DH_region"/>
</dbReference>
<dbReference type="EMBL" id="JAFBEB010000002">
    <property type="protein sequence ID" value="MBM7589218.1"/>
    <property type="molecule type" value="Genomic_DNA"/>
</dbReference>
<dbReference type="InterPro" id="IPR029069">
    <property type="entry name" value="HotDog_dom_sf"/>
</dbReference>
<gene>
    <name evidence="2" type="ORF">JOD01_000816</name>
</gene>
<evidence type="ECO:0000313" key="3">
    <source>
        <dbReference type="Proteomes" id="UP000717624"/>
    </source>
</evidence>
<accession>A0A939BR86</accession>
<proteinExistence type="predicted"/>
<dbReference type="InterPro" id="IPR016709">
    <property type="entry name" value="HadA-like"/>
</dbReference>
<name>A0A939BR86_9BACL</name>
<evidence type="ECO:0000259" key="1">
    <source>
        <dbReference type="Pfam" id="PF13452"/>
    </source>
</evidence>
<dbReference type="Pfam" id="PF13452">
    <property type="entry name" value="FAS1_DH_region"/>
    <property type="match status" value="1"/>
</dbReference>
<dbReference type="RefSeq" id="WP_338028520.1">
    <property type="nucleotide sequence ID" value="NZ_BAABIN010000015.1"/>
</dbReference>
<dbReference type="PIRSF" id="PIRSF018072">
    <property type="entry name" value="UCP018072"/>
    <property type="match status" value="1"/>
</dbReference>
<dbReference type="Gene3D" id="3.10.129.10">
    <property type="entry name" value="Hotdog Thioesterase"/>
    <property type="match status" value="1"/>
</dbReference>
<dbReference type="CDD" id="cd03441">
    <property type="entry name" value="R_hydratase_like"/>
    <property type="match status" value="1"/>
</dbReference>